<reference evidence="5" key="1">
    <citation type="journal article" date="2019" name="Int. J. Syst. Evol. Microbiol.">
        <title>The Global Catalogue of Microorganisms (GCM) 10K type strain sequencing project: providing services to taxonomists for standard genome sequencing and annotation.</title>
        <authorList>
            <consortium name="The Broad Institute Genomics Platform"/>
            <consortium name="The Broad Institute Genome Sequencing Center for Infectious Disease"/>
            <person name="Wu L."/>
            <person name="Ma J."/>
        </authorList>
    </citation>
    <scope>NUCLEOTIDE SEQUENCE [LARGE SCALE GENOMIC DNA]</scope>
    <source>
        <strain evidence="5">CGMCC 4.7289</strain>
    </source>
</reference>
<evidence type="ECO:0000259" key="3">
    <source>
        <dbReference type="Pfam" id="PF00759"/>
    </source>
</evidence>
<feature type="domain" description="Glycoside hydrolase family 9" evidence="3">
    <location>
        <begin position="89"/>
        <end position="447"/>
    </location>
</feature>
<organism evidence="4 5">
    <name type="scientific">Hamadaea flava</name>
    <dbReference type="NCBI Taxonomy" id="1742688"/>
    <lineage>
        <taxon>Bacteria</taxon>
        <taxon>Bacillati</taxon>
        <taxon>Actinomycetota</taxon>
        <taxon>Actinomycetes</taxon>
        <taxon>Micromonosporales</taxon>
        <taxon>Micromonosporaceae</taxon>
        <taxon>Hamadaea</taxon>
    </lineage>
</organism>
<dbReference type="InterPro" id="IPR008928">
    <property type="entry name" value="6-hairpin_glycosidase_sf"/>
</dbReference>
<keyword evidence="2" id="KW-0624">Polysaccharide degradation</keyword>
<dbReference type="GO" id="GO:0016787">
    <property type="term" value="F:hydrolase activity"/>
    <property type="evidence" value="ECO:0007669"/>
    <property type="project" value="UniProtKB-KW"/>
</dbReference>
<dbReference type="InterPro" id="IPR004197">
    <property type="entry name" value="Cellulase_Ig-like"/>
</dbReference>
<dbReference type="InterPro" id="IPR012341">
    <property type="entry name" value="6hp_glycosidase-like_sf"/>
</dbReference>
<evidence type="ECO:0000256" key="1">
    <source>
        <dbReference type="ARBA" id="ARBA00023277"/>
    </source>
</evidence>
<proteinExistence type="predicted"/>
<evidence type="ECO:0000256" key="2">
    <source>
        <dbReference type="ARBA" id="ARBA00023326"/>
    </source>
</evidence>
<keyword evidence="4" id="KW-0378">Hydrolase</keyword>
<evidence type="ECO:0000313" key="4">
    <source>
        <dbReference type="EMBL" id="MFC4135081.1"/>
    </source>
</evidence>
<gene>
    <name evidence="4" type="ORF">ACFOZ4_31100</name>
</gene>
<dbReference type="Gene3D" id="2.60.40.10">
    <property type="entry name" value="Immunoglobulins"/>
    <property type="match status" value="1"/>
</dbReference>
<dbReference type="Proteomes" id="UP001595816">
    <property type="component" value="Unassembled WGS sequence"/>
</dbReference>
<dbReference type="EMBL" id="JBHSAY010000020">
    <property type="protein sequence ID" value="MFC4135081.1"/>
    <property type="molecule type" value="Genomic_DNA"/>
</dbReference>
<keyword evidence="1" id="KW-0119">Carbohydrate metabolism</keyword>
<keyword evidence="5" id="KW-1185">Reference proteome</keyword>
<dbReference type="SUPFAM" id="SSF48208">
    <property type="entry name" value="Six-hairpin glycosidases"/>
    <property type="match status" value="1"/>
</dbReference>
<dbReference type="Pfam" id="PF00759">
    <property type="entry name" value="Glyco_hydro_9"/>
    <property type="match status" value="1"/>
</dbReference>
<evidence type="ECO:0000313" key="5">
    <source>
        <dbReference type="Proteomes" id="UP001595816"/>
    </source>
</evidence>
<dbReference type="CDD" id="cd02850">
    <property type="entry name" value="E_set_Cellulase_N"/>
    <property type="match status" value="1"/>
</dbReference>
<dbReference type="RefSeq" id="WP_253762935.1">
    <property type="nucleotide sequence ID" value="NZ_JAMZDZ010000001.1"/>
</dbReference>
<accession>A0ABV8LXG7</accession>
<dbReference type="InterPro" id="IPR001701">
    <property type="entry name" value="Glyco_hydro_9"/>
</dbReference>
<protein>
    <submittedName>
        <fullName evidence="4">Glycoside hydrolase family 9 protein</fullName>
    </submittedName>
</protein>
<dbReference type="Gene3D" id="1.50.10.10">
    <property type="match status" value="1"/>
</dbReference>
<comment type="caution">
    <text evidence="4">The sequence shown here is derived from an EMBL/GenBank/DDBJ whole genome shotgun (WGS) entry which is preliminary data.</text>
</comment>
<sequence length="518" mass="55654">MQVLISHLGYPAYGPKSVVVAGTPSTAELVGPTRTPLTVGPVEHVDRWHLGPFARIDLPVSLPPGSYRVVADGVASEPFEITADPYLATLPDVVGYFRAMRSSGAIDAKDRHAALWDDPLGRTVDASGGWLDASGDTSKFLSHLTYTSTMSPQQIPLCVWAMLVAHAETGDPALLDEAMWGADFLRRFRSPDGYFYTGVFDALTKRLDERVVTAPLQDCVRTSRYQAGYRQGGGLAIAALARASAHDASLLPVAIGAFEHLEVHNREYLFDGQESIVDDYCALLAAAELLAAGHADAAPAAERRARSLLARRDGWFTVAGRPFHHAAESGLPVLALQRFAAVQSTATWAASGALQAMSAFLTGTHNAANPFGYPRAGAYFFPHVNDTGYWWQGENANIASLAAAAYACARHDAGRRTELVAFAEDQLAWIAGRNPFDVCMIDGKGRNNAVYSADFPPKPGGIVNGITSGWTDEQDIAFLPPDAPAGDAWRWAEQWIPHSGWYLLAAATGAAFRKDTTA</sequence>
<name>A0ABV8LXG7_9ACTN</name>
<dbReference type="InterPro" id="IPR013783">
    <property type="entry name" value="Ig-like_fold"/>
</dbReference>